<dbReference type="GO" id="GO:0009279">
    <property type="term" value="C:cell outer membrane"/>
    <property type="evidence" value="ECO:0007669"/>
    <property type="project" value="UniProtKB-SubCell"/>
</dbReference>
<dbReference type="EMBL" id="WKLP01000009">
    <property type="protein sequence ID" value="MRY11380.1"/>
    <property type="molecule type" value="Genomic_DNA"/>
</dbReference>
<evidence type="ECO:0000256" key="3">
    <source>
        <dbReference type="ARBA" id="ARBA00022729"/>
    </source>
</evidence>
<comment type="caution">
    <text evidence="8">The sequence shown here is derived from an EMBL/GenBank/DDBJ whole genome shotgun (WGS) entry which is preliminary data.</text>
</comment>
<dbReference type="Gene3D" id="1.25.40.390">
    <property type="match status" value="1"/>
</dbReference>
<dbReference type="InterPro" id="IPR011990">
    <property type="entry name" value="TPR-like_helical_dom_sf"/>
</dbReference>
<gene>
    <name evidence="8" type="ORF">GKE01_07855</name>
</gene>
<name>A0A6G1ZBX4_9BACT</name>
<protein>
    <submittedName>
        <fullName evidence="8">RagB/SusD family nutrient uptake outer membrane protein</fullName>
    </submittedName>
</protein>
<evidence type="ECO:0000259" key="6">
    <source>
        <dbReference type="Pfam" id="PF07980"/>
    </source>
</evidence>
<feature type="domain" description="SusD-like N-terminal" evidence="7">
    <location>
        <begin position="128"/>
        <end position="237"/>
    </location>
</feature>
<keyword evidence="5" id="KW-0998">Cell outer membrane</keyword>
<dbReference type="InterPro" id="IPR012944">
    <property type="entry name" value="SusD_RagB_dom"/>
</dbReference>
<evidence type="ECO:0000256" key="4">
    <source>
        <dbReference type="ARBA" id="ARBA00023136"/>
    </source>
</evidence>
<dbReference type="AlphaFoldDB" id="A0A6G1ZBX4"/>
<keyword evidence="4" id="KW-0472">Membrane</keyword>
<comment type="subcellular location">
    <subcellularLocation>
        <location evidence="1">Cell outer membrane</location>
    </subcellularLocation>
</comment>
<dbReference type="Pfam" id="PF07980">
    <property type="entry name" value="SusD_RagB"/>
    <property type="match status" value="1"/>
</dbReference>
<keyword evidence="3" id="KW-0732">Signal</keyword>
<dbReference type="Pfam" id="PF14322">
    <property type="entry name" value="SusD-like_3"/>
    <property type="match status" value="1"/>
</dbReference>
<sequence>MGFWCKCYILVILMNMKKMKNIIKIFAVTALATFAVSCNDEFLERYPLNSISDVNYWKTVDDLRLYANIFYNRDALVPFETSWGTLGPYGKDADYGTDTQVRSSYNTRLNGEQTVQADGDGWDWGQLREINYFLDNYEKVDAPFDEVKQYVGETLFFRSIFYFGKLKRYGDVPWASKTVQLDSEILFAERLPRNQVVDSMMYDLDRAIEYLPARAGGAWTGRVTKELAMALQARIALYEGTWEKYHANDDFKAASDQSIKFLEKAAKVSGDLISMSERVGYPALDNVGIENGYRDLFNLEDYSASNEVLFWRKFEVNASFYNVIDRYSADGAMRGATKNLVDSYLKADGTPVEPGYDDGTLVKLAENRDPRLAQTICINNGKQPVWELATPVWYFVAPRLDVTGEANCPTGYQTYKGHNYRYATARWPGEGLQAIMYFRYGETLLIYAEAKAELGTLTQNDLDRSINKLRERVNMPFMSINVTVDPNFEFAELGPVLQAVRRERKIELALEGHRHDDIMRWAAADELIVGKTPQGSKLAQWINFKFSDYVSADDPQISRQEAWDQMIMTYEADADGYIKPFRNTLNGGAEGYKFRIDRDYLYPIPTNQLTLNPNLKQNPGW</sequence>
<dbReference type="InterPro" id="IPR033985">
    <property type="entry name" value="SusD-like_N"/>
</dbReference>
<reference evidence="8" key="1">
    <citation type="journal article" date="2019" name="Nat. Med.">
        <title>A library of human gut bacterial isolates paired with longitudinal multiomics data enables mechanistic microbiome research.</title>
        <authorList>
            <person name="Poyet M."/>
            <person name="Groussin M."/>
            <person name="Gibbons S.M."/>
            <person name="Avila-Pacheco J."/>
            <person name="Jiang X."/>
            <person name="Kearney S.M."/>
            <person name="Perrotta A.R."/>
            <person name="Berdy B."/>
            <person name="Zhao S."/>
            <person name="Lieberman T.D."/>
            <person name="Swanson P.K."/>
            <person name="Smith M."/>
            <person name="Roesemann S."/>
            <person name="Alexander J.E."/>
            <person name="Rich S.A."/>
            <person name="Livny J."/>
            <person name="Vlamakis H."/>
            <person name="Clish C."/>
            <person name="Bullock K."/>
            <person name="Deik A."/>
            <person name="Scott J."/>
            <person name="Pierce K.A."/>
            <person name="Xavier R.J."/>
            <person name="Alm E.J."/>
        </authorList>
    </citation>
    <scope>NUCLEOTIDE SEQUENCE</scope>
    <source>
        <strain evidence="8">BIOML-A4</strain>
    </source>
</reference>
<evidence type="ECO:0000256" key="2">
    <source>
        <dbReference type="ARBA" id="ARBA00006275"/>
    </source>
</evidence>
<evidence type="ECO:0000256" key="1">
    <source>
        <dbReference type="ARBA" id="ARBA00004442"/>
    </source>
</evidence>
<organism evidence="8">
    <name type="scientific">Parabacteroides goldsteinii</name>
    <dbReference type="NCBI Taxonomy" id="328812"/>
    <lineage>
        <taxon>Bacteria</taxon>
        <taxon>Pseudomonadati</taxon>
        <taxon>Bacteroidota</taxon>
        <taxon>Bacteroidia</taxon>
        <taxon>Bacteroidales</taxon>
        <taxon>Tannerellaceae</taxon>
        <taxon>Parabacteroides</taxon>
    </lineage>
</organism>
<evidence type="ECO:0000256" key="5">
    <source>
        <dbReference type="ARBA" id="ARBA00023237"/>
    </source>
</evidence>
<dbReference type="SUPFAM" id="SSF48452">
    <property type="entry name" value="TPR-like"/>
    <property type="match status" value="1"/>
</dbReference>
<comment type="similarity">
    <text evidence="2">Belongs to the SusD family.</text>
</comment>
<accession>A0A6G1ZBX4</accession>
<evidence type="ECO:0000259" key="7">
    <source>
        <dbReference type="Pfam" id="PF14322"/>
    </source>
</evidence>
<proteinExistence type="inferred from homology"/>
<feature type="domain" description="RagB/SusD" evidence="6">
    <location>
        <begin position="333"/>
        <end position="621"/>
    </location>
</feature>
<evidence type="ECO:0000313" key="8">
    <source>
        <dbReference type="EMBL" id="MRY11380.1"/>
    </source>
</evidence>